<organism evidence="1 2">
    <name type="scientific">Skermania pinensis</name>
    <dbReference type="NCBI Taxonomy" id="39122"/>
    <lineage>
        <taxon>Bacteria</taxon>
        <taxon>Bacillati</taxon>
        <taxon>Actinomycetota</taxon>
        <taxon>Actinomycetes</taxon>
        <taxon>Mycobacteriales</taxon>
        <taxon>Gordoniaceae</taxon>
        <taxon>Skermania</taxon>
    </lineage>
</organism>
<reference evidence="1" key="1">
    <citation type="submission" date="2021-07" db="EMBL/GenBank/DDBJ databases">
        <title>Candidatus Kaistella beijingensis sp. nov. isolated from a municipal wastewater treatment plant is involved in sludge foaming.</title>
        <authorList>
            <person name="Song Y."/>
            <person name="Liu S.-J."/>
        </authorList>
    </citation>
    <scope>NUCLEOTIDE SEQUENCE</scope>
    <source>
        <strain evidence="1">DSM 43998</strain>
    </source>
</reference>
<dbReference type="RefSeq" id="WP_066472022.1">
    <property type="nucleotide sequence ID" value="NZ_CBCRUZ010000006.1"/>
</dbReference>
<dbReference type="Pfam" id="PF20079">
    <property type="entry name" value="DUF6474"/>
    <property type="match status" value="1"/>
</dbReference>
<dbReference type="Proteomes" id="UP000887023">
    <property type="component" value="Chromosome"/>
</dbReference>
<sequence>MGLFSKRGRRARRKAEAKALARRAEAEAKISTKIERTRLRADLKSQKKRDEAQSKVDAARLAKVNAEKQVALKQAARAGRDPLSVSQVRKYLTIARMVTPVLAPIAYRAATFVRGQVEAKRAERLGVPVDELDQFTGSGARLSARISSAENSLAEIERRHPDDTETTDFATATRARLVNLTTAVQTAEPMPLARRRAAHQAISTELSGIEADLLARLGLH</sequence>
<name>A0ABX8S926_9ACTN</name>
<accession>A0ABX8S926</accession>
<evidence type="ECO:0000313" key="2">
    <source>
        <dbReference type="Proteomes" id="UP000887023"/>
    </source>
</evidence>
<protein>
    <submittedName>
        <fullName evidence="1">Uncharacterized protein</fullName>
    </submittedName>
</protein>
<dbReference type="InterPro" id="IPR045522">
    <property type="entry name" value="DUF6474"/>
</dbReference>
<keyword evidence="2" id="KW-1185">Reference proteome</keyword>
<gene>
    <name evidence="1" type="ORF">KV203_00425</name>
</gene>
<proteinExistence type="predicted"/>
<dbReference type="EMBL" id="CP079105">
    <property type="protein sequence ID" value="QXQ13976.1"/>
    <property type="molecule type" value="Genomic_DNA"/>
</dbReference>
<evidence type="ECO:0000313" key="1">
    <source>
        <dbReference type="EMBL" id="QXQ13976.1"/>
    </source>
</evidence>